<dbReference type="EMBL" id="LSDG01000033">
    <property type="protein sequence ID" value="KXB66251.1"/>
    <property type="molecule type" value="Genomic_DNA"/>
</dbReference>
<dbReference type="AlphaFoldDB" id="A0A134AEY5"/>
<proteinExistence type="predicted"/>
<comment type="caution">
    <text evidence="1">The sequence shown here is derived from an EMBL/GenBank/DDBJ whole genome shotgun (WGS) entry which is preliminary data.</text>
</comment>
<dbReference type="PATRIC" id="fig|755172.3.peg.1073"/>
<organism evidence="1 2">
    <name type="scientific">Aedoeadaptatus coxii</name>
    <dbReference type="NCBI Taxonomy" id="755172"/>
    <lineage>
        <taxon>Bacteria</taxon>
        <taxon>Bacillati</taxon>
        <taxon>Bacillota</taxon>
        <taxon>Tissierellia</taxon>
        <taxon>Tissierellales</taxon>
        <taxon>Peptoniphilaceae</taxon>
        <taxon>Aedoeadaptatus</taxon>
    </lineage>
</organism>
<evidence type="ECO:0000313" key="1">
    <source>
        <dbReference type="EMBL" id="KXB66251.1"/>
    </source>
</evidence>
<protein>
    <submittedName>
        <fullName evidence="1">Uncharacterized protein</fullName>
    </submittedName>
</protein>
<name>A0A134AEY5_9FIRM</name>
<accession>A0A134AEY5</accession>
<sequence>MMMGLQQSIFYMLDFVGVTIGHDFYDGFLHGVIDLYFYLHRLPPYGFIVPTSEKMSIPLG</sequence>
<reference evidence="2" key="1">
    <citation type="submission" date="2016-01" db="EMBL/GenBank/DDBJ databases">
        <authorList>
            <person name="Mitreva M."/>
            <person name="Pepin K.H."/>
            <person name="Mihindukulasuriya K.A."/>
            <person name="Fulton R."/>
            <person name="Fronick C."/>
            <person name="O'Laughlin M."/>
            <person name="Miner T."/>
            <person name="Herter B."/>
            <person name="Rosa B.A."/>
            <person name="Cordes M."/>
            <person name="Tomlinson C."/>
            <person name="Wollam A."/>
            <person name="Palsikar V.B."/>
            <person name="Mardis E.R."/>
            <person name="Wilson R.K."/>
        </authorList>
    </citation>
    <scope>NUCLEOTIDE SEQUENCE [LARGE SCALE GENOMIC DNA]</scope>
    <source>
        <strain evidence="2">DNF00729</strain>
    </source>
</reference>
<dbReference type="STRING" id="755172.HMPREF1863_01113"/>
<gene>
    <name evidence="1" type="ORF">HMPREF1863_01113</name>
</gene>
<evidence type="ECO:0000313" key="2">
    <source>
        <dbReference type="Proteomes" id="UP000070442"/>
    </source>
</evidence>
<dbReference type="Proteomes" id="UP000070442">
    <property type="component" value="Unassembled WGS sequence"/>
</dbReference>
<keyword evidence="2" id="KW-1185">Reference proteome</keyword>